<name>A0AC60QP11_IXOPE</name>
<gene>
    <name evidence="1" type="ORF">HPB47_017519</name>
</gene>
<evidence type="ECO:0000313" key="2">
    <source>
        <dbReference type="Proteomes" id="UP000805193"/>
    </source>
</evidence>
<sequence>MHRMLTKLGFKYKKWSRNALLIEATHIVQWLCKYLRQMSELRRQKKNIFYSDETWVSIGHTVGQVWVDTDVTSTCEAKHSGLSTGLRNPTGKGGRLIVTPCGNANGVLRPRVPQQESSCAVRNSSPGDALSPVKPSSSPGDPDYVAMGARPKRSKTGCSSGPPVSGRPAALGAGPRAARHHTGRHFLPGDGLVPGSQPEQDLMEDAECLVSSTSGEEQARKTKTSSVRAVLASGEGDVTPGGAVTHVVQQPQRSRSPFETPGPVQSQSDVAIAADLPATSWSQPWPPNDEMTAPGDQACTALPPARERVRCTAAPAGRPRDPVRHPEAPAPAGGRLGSAADVEAELRSLLSRAAPPPRSRAPDYGTLLSRLYVVST</sequence>
<dbReference type="Proteomes" id="UP000805193">
    <property type="component" value="Unassembled WGS sequence"/>
</dbReference>
<proteinExistence type="predicted"/>
<keyword evidence="2" id="KW-1185">Reference proteome</keyword>
<protein>
    <submittedName>
        <fullName evidence="1">Uncharacterized protein</fullName>
    </submittedName>
</protein>
<organism evidence="1 2">
    <name type="scientific">Ixodes persulcatus</name>
    <name type="common">Taiga tick</name>
    <dbReference type="NCBI Taxonomy" id="34615"/>
    <lineage>
        <taxon>Eukaryota</taxon>
        <taxon>Metazoa</taxon>
        <taxon>Ecdysozoa</taxon>
        <taxon>Arthropoda</taxon>
        <taxon>Chelicerata</taxon>
        <taxon>Arachnida</taxon>
        <taxon>Acari</taxon>
        <taxon>Parasitiformes</taxon>
        <taxon>Ixodida</taxon>
        <taxon>Ixodoidea</taxon>
        <taxon>Ixodidae</taxon>
        <taxon>Ixodinae</taxon>
        <taxon>Ixodes</taxon>
    </lineage>
</organism>
<reference evidence="1 2" key="1">
    <citation type="journal article" date="2020" name="Cell">
        <title>Large-Scale Comparative Analyses of Tick Genomes Elucidate Their Genetic Diversity and Vector Capacities.</title>
        <authorList>
            <consortium name="Tick Genome and Microbiome Consortium (TIGMIC)"/>
            <person name="Jia N."/>
            <person name="Wang J."/>
            <person name="Shi W."/>
            <person name="Du L."/>
            <person name="Sun Y."/>
            <person name="Zhan W."/>
            <person name="Jiang J.F."/>
            <person name="Wang Q."/>
            <person name="Zhang B."/>
            <person name="Ji P."/>
            <person name="Bell-Sakyi L."/>
            <person name="Cui X.M."/>
            <person name="Yuan T.T."/>
            <person name="Jiang B.G."/>
            <person name="Yang W.F."/>
            <person name="Lam T.T."/>
            <person name="Chang Q.C."/>
            <person name="Ding S.J."/>
            <person name="Wang X.J."/>
            <person name="Zhu J.G."/>
            <person name="Ruan X.D."/>
            <person name="Zhao L."/>
            <person name="Wei J.T."/>
            <person name="Ye R.Z."/>
            <person name="Que T.C."/>
            <person name="Du C.H."/>
            <person name="Zhou Y.H."/>
            <person name="Cheng J.X."/>
            <person name="Dai P.F."/>
            <person name="Guo W.B."/>
            <person name="Han X.H."/>
            <person name="Huang E.J."/>
            <person name="Li L.F."/>
            <person name="Wei W."/>
            <person name="Gao Y.C."/>
            <person name="Liu J.Z."/>
            <person name="Shao H.Z."/>
            <person name="Wang X."/>
            <person name="Wang C.C."/>
            <person name="Yang T.C."/>
            <person name="Huo Q.B."/>
            <person name="Li W."/>
            <person name="Chen H.Y."/>
            <person name="Chen S.E."/>
            <person name="Zhou L.G."/>
            <person name="Ni X.B."/>
            <person name="Tian J.H."/>
            <person name="Sheng Y."/>
            <person name="Liu T."/>
            <person name="Pan Y.S."/>
            <person name="Xia L.Y."/>
            <person name="Li J."/>
            <person name="Zhao F."/>
            <person name="Cao W.C."/>
        </authorList>
    </citation>
    <scope>NUCLEOTIDE SEQUENCE [LARGE SCALE GENOMIC DNA]</scope>
    <source>
        <strain evidence="1">Iper-2018</strain>
    </source>
</reference>
<evidence type="ECO:0000313" key="1">
    <source>
        <dbReference type="EMBL" id="KAG0437278.1"/>
    </source>
</evidence>
<dbReference type="EMBL" id="JABSTQ010006462">
    <property type="protein sequence ID" value="KAG0437278.1"/>
    <property type="molecule type" value="Genomic_DNA"/>
</dbReference>
<accession>A0AC60QP11</accession>
<comment type="caution">
    <text evidence="1">The sequence shown here is derived from an EMBL/GenBank/DDBJ whole genome shotgun (WGS) entry which is preliminary data.</text>
</comment>